<reference evidence="8 9" key="1">
    <citation type="submission" date="2020-11" db="EMBL/GenBank/DDBJ databases">
        <authorList>
            <person name="Wallbank WR R."/>
            <person name="Pardo Diaz C."/>
            <person name="Kozak K."/>
            <person name="Martin S."/>
            <person name="Jiggins C."/>
            <person name="Moest M."/>
            <person name="Warren A I."/>
            <person name="Generalovic N T."/>
            <person name="Byers J.R.P. K."/>
            <person name="Montejo-Kovacevich G."/>
            <person name="Yen C E."/>
        </authorList>
    </citation>
    <scope>NUCLEOTIDE SEQUENCE [LARGE SCALE GENOMIC DNA]</scope>
</reference>
<dbReference type="GO" id="GO:0048018">
    <property type="term" value="F:receptor ligand activity"/>
    <property type="evidence" value="ECO:0007669"/>
    <property type="project" value="TreeGrafter"/>
</dbReference>
<organism evidence="8 9">
    <name type="scientific">Hermetia illucens</name>
    <name type="common">Black soldier fly</name>
    <dbReference type="NCBI Taxonomy" id="343691"/>
    <lineage>
        <taxon>Eukaryota</taxon>
        <taxon>Metazoa</taxon>
        <taxon>Ecdysozoa</taxon>
        <taxon>Arthropoda</taxon>
        <taxon>Hexapoda</taxon>
        <taxon>Insecta</taxon>
        <taxon>Pterygota</taxon>
        <taxon>Neoptera</taxon>
        <taxon>Endopterygota</taxon>
        <taxon>Diptera</taxon>
        <taxon>Brachycera</taxon>
        <taxon>Stratiomyomorpha</taxon>
        <taxon>Stratiomyidae</taxon>
        <taxon>Hermetiinae</taxon>
        <taxon>Hermetia</taxon>
    </lineage>
</organism>
<protein>
    <recommendedName>
        <fullName evidence="7">CTCK domain-containing protein</fullName>
    </recommendedName>
</protein>
<proteinExistence type="predicted"/>
<feature type="region of interest" description="Disordered" evidence="5">
    <location>
        <begin position="283"/>
        <end position="315"/>
    </location>
</feature>
<evidence type="ECO:0000256" key="1">
    <source>
        <dbReference type="ARBA" id="ARBA00004613"/>
    </source>
</evidence>
<dbReference type="GO" id="GO:0005615">
    <property type="term" value="C:extracellular space"/>
    <property type="evidence" value="ECO:0007669"/>
    <property type="project" value="TreeGrafter"/>
</dbReference>
<dbReference type="InterPro" id="IPR006207">
    <property type="entry name" value="Cys_knot_C"/>
</dbReference>
<feature type="domain" description="CTCK" evidence="7">
    <location>
        <begin position="43"/>
        <end position="134"/>
    </location>
</feature>
<evidence type="ECO:0000256" key="2">
    <source>
        <dbReference type="ARBA" id="ARBA00022525"/>
    </source>
</evidence>
<feature type="compositionally biased region" description="Basic residues" evidence="5">
    <location>
        <begin position="286"/>
        <end position="297"/>
    </location>
</feature>
<feature type="compositionally biased region" description="Acidic residues" evidence="5">
    <location>
        <begin position="514"/>
        <end position="523"/>
    </location>
</feature>
<dbReference type="PANTHER" id="PTHR15283">
    <property type="entry name" value="GREMLIN 1"/>
    <property type="match status" value="1"/>
</dbReference>
<dbReference type="Proteomes" id="UP000594454">
    <property type="component" value="Chromosome 7"/>
</dbReference>
<dbReference type="InterPro" id="IPR004133">
    <property type="entry name" value="DAN_dom"/>
</dbReference>
<keyword evidence="3 6" id="KW-0732">Signal</keyword>
<evidence type="ECO:0000256" key="4">
    <source>
        <dbReference type="ARBA" id="ARBA00023157"/>
    </source>
</evidence>
<dbReference type="GO" id="GO:0036122">
    <property type="term" value="F:BMP binding"/>
    <property type="evidence" value="ECO:0007669"/>
    <property type="project" value="TreeGrafter"/>
</dbReference>
<dbReference type="AlphaFoldDB" id="A0A7R8V8G8"/>
<evidence type="ECO:0000313" key="8">
    <source>
        <dbReference type="EMBL" id="CAD7094047.1"/>
    </source>
</evidence>
<feature type="chain" id="PRO_5031363704" description="CTCK domain-containing protein" evidence="6">
    <location>
        <begin position="22"/>
        <end position="523"/>
    </location>
</feature>
<evidence type="ECO:0000313" key="9">
    <source>
        <dbReference type="Proteomes" id="UP000594454"/>
    </source>
</evidence>
<dbReference type="GO" id="GO:0009887">
    <property type="term" value="P:animal organ morphogenesis"/>
    <property type="evidence" value="ECO:0007669"/>
    <property type="project" value="TreeGrafter"/>
</dbReference>
<name>A0A7R8V8G8_HERIL</name>
<dbReference type="OrthoDB" id="8196271at2759"/>
<dbReference type="EMBL" id="LR899015">
    <property type="protein sequence ID" value="CAD7094047.1"/>
    <property type="molecule type" value="Genomic_DNA"/>
</dbReference>
<feature type="compositionally biased region" description="Low complexity" evidence="5">
    <location>
        <begin position="469"/>
        <end position="494"/>
    </location>
</feature>
<dbReference type="Pfam" id="PF03045">
    <property type="entry name" value="DAN"/>
    <property type="match status" value="1"/>
</dbReference>
<sequence>MDLWPLCFFIVCTILTAKSKGAHREHKVHNIVLYPDKHSWCQTQQIKQVISYPGCKSEEIDNNVCVGACFSYSIPHTEPSDPGEVIVPYCDSCQPSDTTWHHVTLQCEKNSDITPPQLVKRVQIINNCSCSSCEGDHHNRYKTTPPSDTDDSDDFLIMQQNDVPDLLRLLNNRNETNTVQNSIHAENVKSLMNHKIVTLLKNIQEKNSRYDKDQLIDLLRTIQGPEHHKLSDEKIADFVESLNSENVELDLVRLREVLSKFERSKYFEKHRKYLLGGHHIDEDQRRQHRHHHHHPHHQMALNNNGESNPHLYDSEENGLIDGYQHTHQFDDKAMSDVDTINSEHVEHDSSHPSKEHQTDDIVIDSIINGHHGQARLSGTIPGRPLSTVTTSPSYQHTSVHHHQHQHHLQPQHYHHAGEEILGHGHLIKGPNGALVIEPDRIHEKLDVNSHELKPNHAGTLLSYSAAGQPLSSLSGSTSSSSSLSPSGPTPLSGSVAEATMIVEKTPGKLQSGDRDDDSLEDND</sequence>
<comment type="subcellular location">
    <subcellularLocation>
        <location evidence="1">Secreted</location>
    </subcellularLocation>
</comment>
<keyword evidence="9" id="KW-1185">Reference proteome</keyword>
<dbReference type="InParanoid" id="A0A7R8V8G8"/>
<feature type="region of interest" description="Disordered" evidence="5">
    <location>
        <begin position="469"/>
        <end position="523"/>
    </location>
</feature>
<gene>
    <name evidence="8" type="ORF">HERILL_LOCUS16285</name>
</gene>
<dbReference type="InterPro" id="IPR029034">
    <property type="entry name" value="Cystine-knot_cytokine"/>
</dbReference>
<dbReference type="OMA" id="CDEQSTH"/>
<evidence type="ECO:0000256" key="6">
    <source>
        <dbReference type="SAM" id="SignalP"/>
    </source>
</evidence>
<dbReference type="PANTHER" id="PTHR15283:SF5">
    <property type="entry name" value="NEUROBLASTOMA SUPPRESSOR OF TUMORIGENICITY 1"/>
    <property type="match status" value="1"/>
</dbReference>
<dbReference type="GO" id="GO:0038098">
    <property type="term" value="P:sequestering of BMP from receptor via BMP binding"/>
    <property type="evidence" value="ECO:0007669"/>
    <property type="project" value="TreeGrafter"/>
</dbReference>
<evidence type="ECO:0000259" key="7">
    <source>
        <dbReference type="SMART" id="SM00041"/>
    </source>
</evidence>
<evidence type="ECO:0000256" key="5">
    <source>
        <dbReference type="SAM" id="MobiDB-lite"/>
    </source>
</evidence>
<dbReference type="SMART" id="SM00041">
    <property type="entry name" value="CT"/>
    <property type="match status" value="1"/>
</dbReference>
<keyword evidence="4" id="KW-1015">Disulfide bond</keyword>
<evidence type="ECO:0000256" key="3">
    <source>
        <dbReference type="ARBA" id="ARBA00022729"/>
    </source>
</evidence>
<dbReference type="Gene3D" id="2.10.90.10">
    <property type="entry name" value="Cystine-knot cytokines"/>
    <property type="match status" value="1"/>
</dbReference>
<accession>A0A7R8V8G8</accession>
<keyword evidence="2" id="KW-0964">Secreted</keyword>
<feature type="signal peptide" evidence="6">
    <location>
        <begin position="1"/>
        <end position="21"/>
    </location>
</feature>